<sequence>MPPSATLSWPQRSGAMKRTGNRKLGRSLSIKALEDEGGLQQPEFISRKSGDFPVSLTCLSAVANMQDNGKFGEAQQELEDIVSGSKSRREMAMACLLLGELFNRWGSCSQSYSIEIMAKGAMYASRAVQLYKEDDSDMDIEFRKFSLYWKAINCASVASLGGCNTWSADAAMQEAEIAMQEMSLTRINSTPKQVMEDGGYQDFVHGMLIYCKALGVERGYFTLKDGKDLNSLLLESLQMFQDSYEKLIASCGELNNQTVKTVTMISTMNKMLGNKEEAIRWAEKEVHLRNKLHGDLNVRTQIAKKKLEEMTGIQEADEAEEEDDPSLYGSSLIDPSEIVWSLNPFELTREYKINCILQMFKCSGLSELFNIPEDRLLRFVLKVRKSYHEENAFHNWKHAWSVTVCGFLIMQEIGAEKFLLPTDRLAILIACIIHDIDHPGVNSDFLIKSCSPLALQYPVLNVLEHMHWSRGKELLSEGCDTDILVNTTAEQRKEILDQIYEGIMSTDMQNHKQIVKEMEARVEEQKSYDINIPRDRVELVQAIVHCADLSGQTLEPEVAYQFGRGVMEEFHIQSQREKNENLMETPFMKGLHKPLAQAKAQLGFLHYVVGPLWKSLAIIFPQLSLRSERIEERCSEIDFEKLDVWKGKHEGLQNMHVEDLFD</sequence>
<evidence type="ECO:0000256" key="6">
    <source>
        <dbReference type="SAM" id="MobiDB-lite"/>
    </source>
</evidence>
<dbReference type="InterPro" id="IPR036971">
    <property type="entry name" value="PDEase_catalytic_dom_sf"/>
</dbReference>
<dbReference type="InterPro" id="IPR003607">
    <property type="entry name" value="HD/PDEase_dom"/>
</dbReference>
<dbReference type="PANTHER" id="PTHR11347">
    <property type="entry name" value="CYCLIC NUCLEOTIDE PHOSPHODIESTERASE"/>
    <property type="match status" value="1"/>
</dbReference>
<gene>
    <name evidence="8" type="ORF">GTHE00462_LOCUS28067</name>
</gene>
<feature type="binding site" evidence="4">
    <location>
        <position position="548"/>
    </location>
    <ligand>
        <name>AMP</name>
        <dbReference type="ChEBI" id="CHEBI:456215"/>
    </ligand>
</feature>
<evidence type="ECO:0000256" key="1">
    <source>
        <dbReference type="ARBA" id="ARBA00022723"/>
    </source>
</evidence>
<dbReference type="InterPro" id="IPR023088">
    <property type="entry name" value="PDEase"/>
</dbReference>
<feature type="binding site" evidence="5">
    <location>
        <position position="398"/>
    </location>
    <ligand>
        <name>Zn(2+)</name>
        <dbReference type="ChEBI" id="CHEBI:29105"/>
        <label>1</label>
    </ligand>
</feature>
<protein>
    <recommendedName>
        <fullName evidence="7">PDEase domain-containing protein</fullName>
    </recommendedName>
</protein>
<feature type="binding site" evidence="5">
    <location>
        <position position="548"/>
    </location>
    <ligand>
        <name>Zn(2+)</name>
        <dbReference type="ChEBI" id="CHEBI:29105"/>
        <label>1</label>
    </ligand>
</feature>
<feature type="binding site" evidence="5">
    <location>
        <position position="435"/>
    </location>
    <ligand>
        <name>Zn(2+)</name>
        <dbReference type="ChEBI" id="CHEBI:29105"/>
        <label>1</label>
    </ligand>
</feature>
<evidence type="ECO:0000259" key="7">
    <source>
        <dbReference type="PROSITE" id="PS51845"/>
    </source>
</evidence>
<feature type="binding site" evidence="4">
    <location>
        <position position="435"/>
    </location>
    <ligand>
        <name>AMP</name>
        <dbReference type="ChEBI" id="CHEBI:456215"/>
    </ligand>
</feature>
<evidence type="ECO:0000256" key="4">
    <source>
        <dbReference type="PIRSR" id="PIRSR623088-2"/>
    </source>
</evidence>
<dbReference type="GO" id="GO:0004114">
    <property type="term" value="F:3',5'-cyclic-nucleotide phosphodiesterase activity"/>
    <property type="evidence" value="ECO:0007669"/>
    <property type="project" value="InterPro"/>
</dbReference>
<feature type="binding site" evidence="5">
    <location>
        <position position="434"/>
    </location>
    <ligand>
        <name>Zn(2+)</name>
        <dbReference type="ChEBI" id="CHEBI:29105"/>
        <label>1</label>
    </ligand>
</feature>
<dbReference type="AlphaFoldDB" id="A0A7S4UD57"/>
<feature type="binding site" evidence="4">
    <location>
        <position position="601"/>
    </location>
    <ligand>
        <name>AMP</name>
        <dbReference type="ChEBI" id="CHEBI:456215"/>
    </ligand>
</feature>
<feature type="compositionally biased region" description="Polar residues" evidence="6">
    <location>
        <begin position="1"/>
        <end position="11"/>
    </location>
</feature>
<accession>A0A7S4UD57</accession>
<reference evidence="8" key="1">
    <citation type="submission" date="2021-01" db="EMBL/GenBank/DDBJ databases">
        <authorList>
            <person name="Corre E."/>
            <person name="Pelletier E."/>
            <person name="Niang G."/>
            <person name="Scheremetjew M."/>
            <person name="Finn R."/>
            <person name="Kale V."/>
            <person name="Holt S."/>
            <person name="Cochrane G."/>
            <person name="Meng A."/>
            <person name="Brown T."/>
            <person name="Cohen L."/>
        </authorList>
    </citation>
    <scope>NUCLEOTIDE SEQUENCE</scope>
    <source>
        <strain evidence="8">CCMP 2712</strain>
    </source>
</reference>
<dbReference type="SUPFAM" id="SSF109604">
    <property type="entry name" value="HD-domain/PDEase-like"/>
    <property type="match status" value="1"/>
</dbReference>
<feature type="domain" description="PDEase" evidence="7">
    <location>
        <begin position="320"/>
        <end position="662"/>
    </location>
</feature>
<dbReference type="PROSITE" id="PS51845">
    <property type="entry name" value="PDEASE_I_2"/>
    <property type="match status" value="1"/>
</dbReference>
<feature type="binding site" evidence="5">
    <location>
        <position position="435"/>
    </location>
    <ligand>
        <name>Zn(2+)</name>
        <dbReference type="ChEBI" id="CHEBI:29105"/>
        <label>2</label>
    </ligand>
</feature>
<feature type="binding site" evidence="4">
    <location>
        <begin position="394"/>
        <end position="398"/>
    </location>
    <ligand>
        <name>AMP</name>
        <dbReference type="ChEBI" id="CHEBI:456215"/>
    </ligand>
</feature>
<evidence type="ECO:0000256" key="5">
    <source>
        <dbReference type="PIRSR" id="PIRSR623088-3"/>
    </source>
</evidence>
<dbReference type="GO" id="GO:0046872">
    <property type="term" value="F:metal ion binding"/>
    <property type="evidence" value="ECO:0007669"/>
    <property type="project" value="UniProtKB-KW"/>
</dbReference>
<organism evidence="8">
    <name type="scientific">Guillardia theta</name>
    <name type="common">Cryptophyte</name>
    <name type="synonym">Cryptomonas phi</name>
    <dbReference type="NCBI Taxonomy" id="55529"/>
    <lineage>
        <taxon>Eukaryota</taxon>
        <taxon>Cryptophyceae</taxon>
        <taxon>Pyrenomonadales</taxon>
        <taxon>Geminigeraceae</taxon>
        <taxon>Guillardia</taxon>
    </lineage>
</organism>
<dbReference type="EMBL" id="HBKN01035957">
    <property type="protein sequence ID" value="CAE2322290.1"/>
    <property type="molecule type" value="Transcribed_RNA"/>
</dbReference>
<dbReference type="GO" id="GO:0007165">
    <property type="term" value="P:signal transduction"/>
    <property type="evidence" value="ECO:0007669"/>
    <property type="project" value="InterPro"/>
</dbReference>
<name>A0A7S4UD57_GUITH</name>
<dbReference type="CDD" id="cd00077">
    <property type="entry name" value="HDc"/>
    <property type="match status" value="1"/>
</dbReference>
<feature type="region of interest" description="Disordered" evidence="6">
    <location>
        <begin position="1"/>
        <end position="21"/>
    </location>
</feature>
<keyword evidence="1 5" id="KW-0479">Metal-binding</keyword>
<dbReference type="Pfam" id="PF00233">
    <property type="entry name" value="PDEase_I"/>
    <property type="match status" value="1"/>
</dbReference>
<dbReference type="Gene3D" id="1.10.1300.10">
    <property type="entry name" value="3'5'-cyclic nucleotide phosphodiesterase, catalytic domain"/>
    <property type="match status" value="1"/>
</dbReference>
<dbReference type="PRINTS" id="PR00387">
    <property type="entry name" value="PDIESTERASE1"/>
</dbReference>
<evidence type="ECO:0000256" key="2">
    <source>
        <dbReference type="ARBA" id="ARBA00022801"/>
    </source>
</evidence>
<keyword evidence="2" id="KW-0378">Hydrolase</keyword>
<evidence type="ECO:0000313" key="8">
    <source>
        <dbReference type="EMBL" id="CAE2322290.1"/>
    </source>
</evidence>
<proteinExistence type="predicted"/>
<dbReference type="InterPro" id="IPR002073">
    <property type="entry name" value="PDEase_catalytic_dom"/>
</dbReference>
<evidence type="ECO:0000256" key="3">
    <source>
        <dbReference type="PIRSR" id="PIRSR623088-1"/>
    </source>
</evidence>
<feature type="active site" description="Proton donor" evidence="3">
    <location>
        <position position="394"/>
    </location>
</feature>
<dbReference type="SMART" id="SM00471">
    <property type="entry name" value="HDc"/>
    <property type="match status" value="1"/>
</dbReference>